<feature type="domain" description="CBM6" evidence="8">
    <location>
        <begin position="319"/>
        <end position="438"/>
    </location>
</feature>
<dbReference type="SUPFAM" id="SSF49785">
    <property type="entry name" value="Galactose-binding domain-like"/>
    <property type="match status" value="1"/>
</dbReference>
<gene>
    <name evidence="10" type="ORF">F4557_006517</name>
    <name evidence="9" type="ORF">GCM10009546_52570</name>
</gene>
<dbReference type="PROSITE" id="PS51175">
    <property type="entry name" value="CBM6"/>
    <property type="match status" value="1"/>
</dbReference>
<comment type="caution">
    <text evidence="10">The sequence shown here is derived from an EMBL/GenBank/DDBJ whole genome shotgun (WGS) entry which is preliminary data.</text>
</comment>
<dbReference type="Pfam" id="PF16990">
    <property type="entry name" value="CBM_35"/>
    <property type="match status" value="1"/>
</dbReference>
<evidence type="ECO:0000256" key="1">
    <source>
        <dbReference type="ARBA" id="ARBA00009865"/>
    </source>
</evidence>
<dbReference type="Gene3D" id="2.115.10.20">
    <property type="entry name" value="Glycosyl hydrolase domain, family 43"/>
    <property type="match status" value="1"/>
</dbReference>
<dbReference type="Pfam" id="PF04616">
    <property type="entry name" value="Glyco_hydro_43"/>
    <property type="match status" value="1"/>
</dbReference>
<dbReference type="InterPro" id="IPR008979">
    <property type="entry name" value="Galactose-bd-like_sf"/>
</dbReference>
<dbReference type="RefSeq" id="WP_184888979.1">
    <property type="nucleotide sequence ID" value="NZ_BAAAHD010000058.1"/>
</dbReference>
<keyword evidence="12" id="KW-1185">Reference proteome</keyword>
<feature type="chain" id="PRO_5031127454" description="CBM6 domain-containing protein" evidence="7">
    <location>
        <begin position="27"/>
        <end position="438"/>
    </location>
</feature>
<dbReference type="InterPro" id="IPR006710">
    <property type="entry name" value="Glyco_hydro_43"/>
</dbReference>
<keyword evidence="3 6" id="KW-0326">Glycosidase</keyword>
<organism evidence="10 11">
    <name type="scientific">Actinomadura livida</name>
    <dbReference type="NCBI Taxonomy" id="79909"/>
    <lineage>
        <taxon>Bacteria</taxon>
        <taxon>Bacillati</taxon>
        <taxon>Actinomycetota</taxon>
        <taxon>Actinomycetes</taxon>
        <taxon>Streptosporangiales</taxon>
        <taxon>Thermomonosporaceae</taxon>
        <taxon>Actinomadura</taxon>
    </lineage>
</organism>
<dbReference type="CDD" id="cd08999">
    <property type="entry name" value="GH43_ABN-like"/>
    <property type="match status" value="1"/>
</dbReference>
<reference evidence="9" key="4">
    <citation type="submission" date="2023-12" db="EMBL/GenBank/DDBJ databases">
        <authorList>
            <person name="Sun Q."/>
            <person name="Inoue M."/>
        </authorList>
    </citation>
    <scope>NUCLEOTIDE SEQUENCE</scope>
    <source>
        <strain evidence="9">JCM 10667</strain>
    </source>
</reference>
<dbReference type="EMBL" id="JACHMV010000001">
    <property type="protein sequence ID" value="MBB4778099.1"/>
    <property type="molecule type" value="Genomic_DNA"/>
</dbReference>
<dbReference type="InterPro" id="IPR051795">
    <property type="entry name" value="Glycosyl_Hydrlase_43"/>
</dbReference>
<evidence type="ECO:0000256" key="5">
    <source>
        <dbReference type="PIRSR" id="PIRSR606710-2"/>
    </source>
</evidence>
<comment type="similarity">
    <text evidence="1 6">Belongs to the glycosyl hydrolase 43 family.</text>
</comment>
<keyword evidence="7" id="KW-0732">Signal</keyword>
<feature type="signal peptide" evidence="7">
    <location>
        <begin position="1"/>
        <end position="26"/>
    </location>
</feature>
<reference evidence="12" key="2">
    <citation type="journal article" date="2019" name="Int. J. Syst. Evol. Microbiol.">
        <title>The Global Catalogue of Microorganisms (GCM) 10K type strain sequencing project: providing services to taxonomists for standard genome sequencing and annotation.</title>
        <authorList>
            <consortium name="The Broad Institute Genomics Platform"/>
            <consortium name="The Broad Institute Genome Sequencing Center for Infectious Disease"/>
            <person name="Wu L."/>
            <person name="Ma J."/>
        </authorList>
    </citation>
    <scope>NUCLEOTIDE SEQUENCE [LARGE SCALE GENOMIC DNA]</scope>
    <source>
        <strain evidence="12">JCM 10667</strain>
    </source>
</reference>
<evidence type="ECO:0000256" key="7">
    <source>
        <dbReference type="SAM" id="SignalP"/>
    </source>
</evidence>
<dbReference type="Proteomes" id="UP000549343">
    <property type="component" value="Unassembled WGS sequence"/>
</dbReference>
<feature type="active site" description="Proton acceptor" evidence="4">
    <location>
        <position position="43"/>
    </location>
</feature>
<sequence>MRSCGPVLLLVTVLTAALAHSGTATAAPLAVPPTAIIAADFPDPDVLRVGSAFFAYSTTSTAGTVPVAGAPSAAGPWTMRGDALPAKPDWADREHGFWAPDVSRREDGRYLMYFTARSAATTRMCVGAALADGPLGPFRPVGAGPLVCDAAEGGDIDPASFVDGDGRRYLLYKSDGNALDPRKPSIIWLQQVRPDGIAFVGPRRELIRNDHPDEDGVIEAPVLVKRPSRYVLFFAGGAYTGNGYSTRYATSTSLAEPFAKAHPPLMTTETLGGAVQGPGGADVLGDDIFFHGWQGRARWTYRADLGWADDRPVVRGSLARYEAEGGALNNARIREGAAGASQGAVVAGLDHEDSWVDVRVFAPTAGDYTARVGYAAGYGDARHLVTVNGGTQFVLDYPAHGWDVWREAPATLRLARGWNTLRFQHRDRWAELDYVDIA</sequence>
<dbReference type="PANTHER" id="PTHR42812:SF5">
    <property type="entry name" value="ENDO-ARABINASE"/>
    <property type="match status" value="1"/>
</dbReference>
<evidence type="ECO:0000256" key="6">
    <source>
        <dbReference type="RuleBase" id="RU361187"/>
    </source>
</evidence>
<evidence type="ECO:0000256" key="4">
    <source>
        <dbReference type="PIRSR" id="PIRSR606710-1"/>
    </source>
</evidence>
<dbReference type="EMBL" id="BAAAHD010000058">
    <property type="protein sequence ID" value="GAA0583716.1"/>
    <property type="molecule type" value="Genomic_DNA"/>
</dbReference>
<name>A0A7W7N1F6_9ACTN</name>
<dbReference type="Proteomes" id="UP001501427">
    <property type="component" value="Unassembled WGS sequence"/>
</dbReference>
<reference evidence="9" key="1">
    <citation type="journal article" date="2014" name="Int. J. Syst. Evol. Microbiol.">
        <title>Complete genome of a new Firmicutes species belonging to the dominant human colonic microbiota ('Ruminococcus bicirculans') reveals two chromosomes and a selective capacity to utilize plant glucans.</title>
        <authorList>
            <consortium name="NISC Comparative Sequencing Program"/>
            <person name="Wegmann U."/>
            <person name="Louis P."/>
            <person name="Goesmann A."/>
            <person name="Henrissat B."/>
            <person name="Duncan S.H."/>
            <person name="Flint H.J."/>
        </authorList>
    </citation>
    <scope>NUCLEOTIDE SEQUENCE</scope>
    <source>
        <strain evidence="9">JCM 10667</strain>
    </source>
</reference>
<dbReference type="GO" id="GO:0030246">
    <property type="term" value="F:carbohydrate binding"/>
    <property type="evidence" value="ECO:0007669"/>
    <property type="project" value="InterPro"/>
</dbReference>
<evidence type="ECO:0000256" key="3">
    <source>
        <dbReference type="ARBA" id="ARBA00023295"/>
    </source>
</evidence>
<feature type="site" description="Important for catalytic activity, responsible for pKa modulation of the active site Glu and correct orientation of both the proton donor and substrate" evidence="5">
    <location>
        <position position="157"/>
    </location>
</feature>
<evidence type="ECO:0000313" key="10">
    <source>
        <dbReference type="EMBL" id="MBB4778099.1"/>
    </source>
</evidence>
<evidence type="ECO:0000313" key="9">
    <source>
        <dbReference type="EMBL" id="GAA0583716.1"/>
    </source>
</evidence>
<dbReference type="Gene3D" id="2.60.120.260">
    <property type="entry name" value="Galactose-binding domain-like"/>
    <property type="match status" value="1"/>
</dbReference>
<evidence type="ECO:0000256" key="2">
    <source>
        <dbReference type="ARBA" id="ARBA00022801"/>
    </source>
</evidence>
<reference evidence="10 11" key="3">
    <citation type="submission" date="2020-08" db="EMBL/GenBank/DDBJ databases">
        <title>Sequencing the genomes of 1000 actinobacteria strains.</title>
        <authorList>
            <person name="Klenk H.-P."/>
        </authorList>
    </citation>
    <scope>NUCLEOTIDE SEQUENCE [LARGE SCALE GENOMIC DNA]</scope>
    <source>
        <strain evidence="10 11">DSM 44772</strain>
    </source>
</reference>
<feature type="active site" description="Proton donor" evidence="4">
    <location>
        <position position="219"/>
    </location>
</feature>
<dbReference type="GO" id="GO:0004553">
    <property type="term" value="F:hydrolase activity, hydrolyzing O-glycosyl compounds"/>
    <property type="evidence" value="ECO:0007669"/>
    <property type="project" value="InterPro"/>
</dbReference>
<dbReference type="PANTHER" id="PTHR42812">
    <property type="entry name" value="BETA-XYLOSIDASE"/>
    <property type="match status" value="1"/>
</dbReference>
<dbReference type="SUPFAM" id="SSF75005">
    <property type="entry name" value="Arabinanase/levansucrase/invertase"/>
    <property type="match status" value="1"/>
</dbReference>
<dbReference type="GO" id="GO:0005975">
    <property type="term" value="P:carbohydrate metabolic process"/>
    <property type="evidence" value="ECO:0007669"/>
    <property type="project" value="InterPro"/>
</dbReference>
<keyword evidence="2 6" id="KW-0378">Hydrolase</keyword>
<evidence type="ECO:0000313" key="11">
    <source>
        <dbReference type="Proteomes" id="UP000549343"/>
    </source>
</evidence>
<protein>
    <recommendedName>
        <fullName evidence="8">CBM6 domain-containing protein</fullName>
    </recommendedName>
</protein>
<evidence type="ECO:0000313" key="12">
    <source>
        <dbReference type="Proteomes" id="UP001501427"/>
    </source>
</evidence>
<dbReference type="InterPro" id="IPR005084">
    <property type="entry name" value="CBM6"/>
</dbReference>
<proteinExistence type="inferred from homology"/>
<evidence type="ECO:0000259" key="8">
    <source>
        <dbReference type="PROSITE" id="PS51175"/>
    </source>
</evidence>
<accession>A0A7W7N1F6</accession>
<dbReference type="InterPro" id="IPR023296">
    <property type="entry name" value="Glyco_hydro_beta-prop_sf"/>
</dbReference>
<dbReference type="AlphaFoldDB" id="A0A7W7N1F6"/>